<name>A0A2L0UHA8_9MICC</name>
<evidence type="ECO:0000313" key="2">
    <source>
        <dbReference type="EMBL" id="AUZ88623.1"/>
    </source>
</evidence>
<dbReference type="AlphaFoldDB" id="A0A2L0UHA8"/>
<organism evidence="2 3">
    <name type="scientific">Arthrobacter agilis</name>
    <dbReference type="NCBI Taxonomy" id="37921"/>
    <lineage>
        <taxon>Bacteria</taxon>
        <taxon>Bacillati</taxon>
        <taxon>Actinomycetota</taxon>
        <taxon>Actinomycetes</taxon>
        <taxon>Micrococcales</taxon>
        <taxon>Micrococcaceae</taxon>
        <taxon>Arthrobacter</taxon>
    </lineage>
</organism>
<feature type="compositionally biased region" description="Gly residues" evidence="1">
    <location>
        <begin position="91"/>
        <end position="100"/>
    </location>
</feature>
<dbReference type="EMBL" id="CP024915">
    <property type="protein sequence ID" value="AUZ88623.1"/>
    <property type="molecule type" value="Genomic_DNA"/>
</dbReference>
<accession>A0A2L0UHA8</accession>
<reference evidence="2 3" key="1">
    <citation type="submission" date="2017-11" db="EMBL/GenBank/DDBJ databases">
        <title>Draft genome of Arthrobacter agilis strain UMCV2, a plant growth-promoting rhizobacterium and biocontrol capacity of phytopathogenic fungi.</title>
        <authorList>
            <person name="Martinez-Camara R."/>
            <person name="Santoyo G."/>
            <person name="Moreno-Hagelsieb G."/>
            <person name="Valencia-Cantero E."/>
        </authorList>
    </citation>
    <scope>NUCLEOTIDE SEQUENCE [LARGE SCALE GENOMIC DNA]</scope>
    <source>
        <strain evidence="2 3">UMCV2</strain>
    </source>
</reference>
<gene>
    <name evidence="2" type="ORF">CVO76_13975</name>
</gene>
<evidence type="ECO:0000313" key="3">
    <source>
        <dbReference type="Proteomes" id="UP000239187"/>
    </source>
</evidence>
<feature type="region of interest" description="Disordered" evidence="1">
    <location>
        <begin position="23"/>
        <end position="44"/>
    </location>
</feature>
<sequence>MGTIDDEAALTISLVGDLAPGTDATVQVPGEMPPGVPFDPAGMPASTHPGAVGLPDYADAAALRAGDSVQTFVAVPDRGPEAELPGFLDSGSGGGDGGGD</sequence>
<dbReference type="RefSeq" id="WP_208739762.1">
    <property type="nucleotide sequence ID" value="NZ_CP024915.1"/>
</dbReference>
<evidence type="ECO:0000256" key="1">
    <source>
        <dbReference type="SAM" id="MobiDB-lite"/>
    </source>
</evidence>
<proteinExistence type="predicted"/>
<dbReference type="Proteomes" id="UP000239187">
    <property type="component" value="Chromosome"/>
</dbReference>
<protein>
    <submittedName>
        <fullName evidence="2">Uncharacterized protein</fullName>
    </submittedName>
</protein>
<feature type="region of interest" description="Disordered" evidence="1">
    <location>
        <begin position="77"/>
        <end position="100"/>
    </location>
</feature>